<dbReference type="AlphaFoldDB" id="A0A672H1H7"/>
<dbReference type="Pfam" id="PF00822">
    <property type="entry name" value="PMP22_Claudin"/>
    <property type="match status" value="1"/>
</dbReference>
<dbReference type="InParanoid" id="A0A672H1H7"/>
<evidence type="ECO:0000256" key="2">
    <source>
        <dbReference type="ARBA" id="ARBA00007425"/>
    </source>
</evidence>
<reference evidence="7" key="1">
    <citation type="submission" date="2019-06" db="EMBL/GenBank/DDBJ databases">
        <authorList>
            <consortium name="Wellcome Sanger Institute Data Sharing"/>
        </authorList>
    </citation>
    <scope>NUCLEOTIDE SEQUENCE [LARGE SCALE GENOMIC DNA]</scope>
</reference>
<keyword evidence="4 6" id="KW-1133">Transmembrane helix</keyword>
<gene>
    <name evidence="7" type="primary">LOC115390405</name>
</gene>
<reference evidence="7" key="3">
    <citation type="submission" date="2025-09" db="UniProtKB">
        <authorList>
            <consortium name="Ensembl"/>
        </authorList>
    </citation>
    <scope>IDENTIFICATION</scope>
</reference>
<dbReference type="Gene3D" id="1.20.140.150">
    <property type="match status" value="1"/>
</dbReference>
<feature type="transmembrane region" description="Helical" evidence="6">
    <location>
        <begin position="21"/>
        <end position="43"/>
    </location>
</feature>
<dbReference type="Ensembl" id="ENSSFAT00005019512.1">
    <property type="protein sequence ID" value="ENSSFAP00005018779.1"/>
    <property type="gene ID" value="ENSSFAG00005009865.1"/>
</dbReference>
<evidence type="ECO:0000256" key="5">
    <source>
        <dbReference type="ARBA" id="ARBA00023136"/>
    </source>
</evidence>
<evidence type="ECO:0000313" key="8">
    <source>
        <dbReference type="Proteomes" id="UP000472267"/>
    </source>
</evidence>
<dbReference type="OMA" id="EAYGYFR"/>
<dbReference type="PANTHER" id="PTHR10671">
    <property type="entry name" value="EPITHELIAL MEMBRANE PROTEIN-RELATED"/>
    <property type="match status" value="1"/>
</dbReference>
<organism evidence="7 8">
    <name type="scientific">Salarias fasciatus</name>
    <name type="common">Jewelled blenny</name>
    <name type="synonym">Blennius fasciatus</name>
    <dbReference type="NCBI Taxonomy" id="181472"/>
    <lineage>
        <taxon>Eukaryota</taxon>
        <taxon>Metazoa</taxon>
        <taxon>Chordata</taxon>
        <taxon>Craniata</taxon>
        <taxon>Vertebrata</taxon>
        <taxon>Euteleostomi</taxon>
        <taxon>Actinopterygii</taxon>
        <taxon>Neopterygii</taxon>
        <taxon>Teleostei</taxon>
        <taxon>Neoteleostei</taxon>
        <taxon>Acanthomorphata</taxon>
        <taxon>Ovalentaria</taxon>
        <taxon>Blenniimorphae</taxon>
        <taxon>Blenniiformes</taxon>
        <taxon>Blennioidei</taxon>
        <taxon>Blenniidae</taxon>
        <taxon>Salariinae</taxon>
        <taxon>Salarias</taxon>
    </lineage>
</organism>
<dbReference type="InterPro" id="IPR004031">
    <property type="entry name" value="PMP22/EMP/MP20/Claudin"/>
</dbReference>
<proteinExistence type="inferred from homology"/>
<evidence type="ECO:0000256" key="6">
    <source>
        <dbReference type="SAM" id="Phobius"/>
    </source>
</evidence>
<accession>A0A672H1H7</accession>
<dbReference type="InterPro" id="IPR012478">
    <property type="entry name" value="GSG-1"/>
</dbReference>
<evidence type="ECO:0000256" key="4">
    <source>
        <dbReference type="ARBA" id="ARBA00022989"/>
    </source>
</evidence>
<feature type="transmembrane region" description="Helical" evidence="6">
    <location>
        <begin position="197"/>
        <end position="219"/>
    </location>
</feature>
<keyword evidence="8" id="KW-1185">Reference proteome</keyword>
<comment type="similarity">
    <text evidence="2">Belongs to the GSG1 family.</text>
</comment>
<sequence>QWDPRRLSRRVAGTTGKCRTLLSVTLNFLALLFSITAFITTYWCVGTQRVPKPKCSKLRTHQCIDYGVNETDPNKVVYSWETGDDRFLFRQFHTGIWFSCEENIHDEKLIQSVNPKAVSFTGRSQSCHDIVFIFFVSLPGERCRSFIDLAPASEKGILWLSLVSEMLYIVLLVVGFSLMCLELVHSSNIIDGLKLNAFAAVFTVLSGLLGMVAHVMYTQVFQVTVSHGPPDWRPYNWDYGWSFCAAWASFTCCMGASVTTLNSYTKTVIEFRHKRKTFEQSIREEHAREAFGYFQERSVHSISKSVEVYTSQSLKSGRKAPFPADSLDLSDIAASLGEEQC</sequence>
<evidence type="ECO:0000256" key="3">
    <source>
        <dbReference type="ARBA" id="ARBA00022692"/>
    </source>
</evidence>
<dbReference type="PANTHER" id="PTHR10671:SF35">
    <property type="entry name" value="GERM CELL-SPECIFIC GENE 1-LIKE PROTEIN"/>
    <property type="match status" value="1"/>
</dbReference>
<dbReference type="FunFam" id="1.20.140.150:FF:000051">
    <property type="entry name" value="Germ cell associated 1"/>
    <property type="match status" value="1"/>
</dbReference>
<feature type="transmembrane region" description="Helical" evidence="6">
    <location>
        <begin position="239"/>
        <end position="265"/>
    </location>
</feature>
<keyword evidence="5 6" id="KW-0472">Membrane</keyword>
<evidence type="ECO:0000313" key="7">
    <source>
        <dbReference type="Ensembl" id="ENSSFAP00005018779.1"/>
    </source>
</evidence>
<dbReference type="Pfam" id="PF07803">
    <property type="entry name" value="GSG-1"/>
    <property type="match status" value="1"/>
</dbReference>
<evidence type="ECO:0000256" key="1">
    <source>
        <dbReference type="ARBA" id="ARBA00004141"/>
    </source>
</evidence>
<dbReference type="InterPro" id="IPR050579">
    <property type="entry name" value="PMP-22/EMP/MP20-like"/>
</dbReference>
<keyword evidence="3 6" id="KW-0812">Transmembrane</keyword>
<reference evidence="7" key="2">
    <citation type="submission" date="2025-08" db="UniProtKB">
        <authorList>
            <consortium name="Ensembl"/>
        </authorList>
    </citation>
    <scope>IDENTIFICATION</scope>
</reference>
<dbReference type="GO" id="GO:0005886">
    <property type="term" value="C:plasma membrane"/>
    <property type="evidence" value="ECO:0007669"/>
    <property type="project" value="TreeGrafter"/>
</dbReference>
<name>A0A672H1H7_SALFA</name>
<dbReference type="Proteomes" id="UP000472267">
    <property type="component" value="Chromosome 6"/>
</dbReference>
<comment type="subcellular location">
    <subcellularLocation>
        <location evidence="1">Membrane</location>
        <topology evidence="1">Multi-pass membrane protein</topology>
    </subcellularLocation>
</comment>
<feature type="transmembrane region" description="Helical" evidence="6">
    <location>
        <begin position="166"/>
        <end position="185"/>
    </location>
</feature>
<protein>
    <submittedName>
        <fullName evidence="7">Gsg1-like</fullName>
    </submittedName>
</protein>